<dbReference type="InterPro" id="IPR018773">
    <property type="entry name" value="MeTrfase_reg_dom_prd"/>
</dbReference>
<dbReference type="GO" id="GO:0008168">
    <property type="term" value="F:methyltransferase activity"/>
    <property type="evidence" value="ECO:0007669"/>
    <property type="project" value="UniProtKB-KW"/>
</dbReference>
<evidence type="ECO:0000313" key="4">
    <source>
        <dbReference type="Proteomes" id="UP000236724"/>
    </source>
</evidence>
<evidence type="ECO:0000313" key="3">
    <source>
        <dbReference type="EMBL" id="SEH08267.1"/>
    </source>
</evidence>
<evidence type="ECO:0000259" key="1">
    <source>
        <dbReference type="Pfam" id="PF10119"/>
    </source>
</evidence>
<organism evidence="3 4">
    <name type="scientific">Candidatus Venteria ishoeyi</name>
    <dbReference type="NCBI Taxonomy" id="1899563"/>
    <lineage>
        <taxon>Bacteria</taxon>
        <taxon>Pseudomonadati</taxon>
        <taxon>Pseudomonadota</taxon>
        <taxon>Gammaproteobacteria</taxon>
        <taxon>Thiotrichales</taxon>
        <taxon>Thiotrichaceae</taxon>
        <taxon>Venteria</taxon>
    </lineage>
</organism>
<dbReference type="EMBL" id="FMSV02000546">
    <property type="protein sequence ID" value="SEH08267.1"/>
    <property type="molecule type" value="Genomic_DNA"/>
</dbReference>
<dbReference type="AlphaFoldDB" id="A0A1H6FE02"/>
<accession>A0A1H6FE02</accession>
<evidence type="ECO:0000259" key="2">
    <source>
        <dbReference type="Pfam" id="PF13847"/>
    </source>
</evidence>
<feature type="domain" description="Methyltransferase regulatory" evidence="1">
    <location>
        <begin position="197"/>
        <end position="280"/>
    </location>
</feature>
<dbReference type="PANTHER" id="PTHR43861">
    <property type="entry name" value="TRANS-ACONITATE 2-METHYLTRANSFERASE-RELATED"/>
    <property type="match status" value="1"/>
</dbReference>
<sequence>MSPVLLNYLAALHGFPPRPLNPGFTYCELGCGGASTTLLLAAANPQGRFFGVDINPEHIAYAREEARLSKLSNIEFLEKDLNVIENHELPEFDFITIHGMYSWVGEATRQHLLQFINNKLKPGGLVMLSYNAMPGSSMIQPIRDMMLAYTLGMEDAPLLEKVQEGIKYLRYLCEHDAGFFVENPLAKSAIENYLERDDHYLAHEFFNQHWKPFYFIEVAQHMAEAELSFVGTLPIASNYLESSIPSVFHDFFKGAPDRVTLERHKAFVRNDRFRRDVYIKAADWSLAEEKRPPLFQDFYFGTEYSSVSQEVVLENGKEQVHLEFRGEPRKTVQESLCQIAQNLAQLQQTENLKNHSSSDVLEAVNLLILGGEFRAFAQPAKPAAPINAPLSPEKLHIPCAFNQRILEYCHQSEEAGVYLASPVLGDGLLLSLLEALLLYGLTQVPLEAIPQWAWMRLDSAGKSLNVQGEAINDQQTQIELLQTELDQLLTMRLGKFFELGLITT</sequence>
<gene>
    <name evidence="3" type="ORF">MBHS_04158</name>
</gene>
<reference evidence="3 4" key="1">
    <citation type="submission" date="2016-10" db="EMBL/GenBank/DDBJ databases">
        <authorList>
            <person name="de Groot N.N."/>
        </authorList>
    </citation>
    <scope>NUCLEOTIDE SEQUENCE [LARGE SCALE GENOMIC DNA]</scope>
    <source>
        <strain evidence="3">MBHS1</strain>
    </source>
</reference>
<dbReference type="CDD" id="cd02440">
    <property type="entry name" value="AdoMet_MTases"/>
    <property type="match status" value="1"/>
</dbReference>
<protein>
    <submittedName>
        <fullName evidence="3">tRNA (Guanine-N(7)-)-methyltransferase</fullName>
    </submittedName>
</protein>
<feature type="domain" description="Methyltransferase" evidence="2">
    <location>
        <begin position="21"/>
        <end position="132"/>
    </location>
</feature>
<keyword evidence="3" id="KW-0808">Transferase</keyword>
<keyword evidence="3" id="KW-0489">Methyltransferase</keyword>
<name>A0A1H6FE02_9GAMM</name>
<dbReference type="Pfam" id="PF13847">
    <property type="entry name" value="Methyltransf_31"/>
    <property type="match status" value="1"/>
</dbReference>
<dbReference type="InterPro" id="IPR029063">
    <property type="entry name" value="SAM-dependent_MTases_sf"/>
</dbReference>
<dbReference type="Gene3D" id="3.40.50.150">
    <property type="entry name" value="Vaccinia Virus protein VP39"/>
    <property type="match status" value="1"/>
</dbReference>
<dbReference type="Pfam" id="PF10119">
    <property type="entry name" value="MethyTransf_Reg"/>
    <property type="match status" value="1"/>
</dbReference>
<dbReference type="SUPFAM" id="SSF53335">
    <property type="entry name" value="S-adenosyl-L-methionine-dependent methyltransferases"/>
    <property type="match status" value="1"/>
</dbReference>
<dbReference type="InterPro" id="IPR025714">
    <property type="entry name" value="Methyltranfer_dom"/>
</dbReference>
<dbReference type="Proteomes" id="UP000236724">
    <property type="component" value="Unassembled WGS sequence"/>
</dbReference>
<keyword evidence="4" id="KW-1185">Reference proteome</keyword>
<dbReference type="GO" id="GO:0032259">
    <property type="term" value="P:methylation"/>
    <property type="evidence" value="ECO:0007669"/>
    <property type="project" value="UniProtKB-KW"/>
</dbReference>
<proteinExistence type="predicted"/>